<accession>A0ACA9N8W7</accession>
<gene>
    <name evidence="1" type="ORF">SCALOS_LOCUS8149</name>
</gene>
<reference evidence="1" key="1">
    <citation type="submission" date="2021-06" db="EMBL/GenBank/DDBJ databases">
        <authorList>
            <person name="Kallberg Y."/>
            <person name="Tangrot J."/>
            <person name="Rosling A."/>
        </authorList>
    </citation>
    <scope>NUCLEOTIDE SEQUENCE</scope>
    <source>
        <strain evidence="1">AU212A</strain>
    </source>
</reference>
<feature type="non-terminal residue" evidence="1">
    <location>
        <position position="103"/>
    </location>
</feature>
<evidence type="ECO:0000313" key="1">
    <source>
        <dbReference type="EMBL" id="CAG8636161.1"/>
    </source>
</evidence>
<organism evidence="1 2">
    <name type="scientific">Scutellospora calospora</name>
    <dbReference type="NCBI Taxonomy" id="85575"/>
    <lineage>
        <taxon>Eukaryota</taxon>
        <taxon>Fungi</taxon>
        <taxon>Fungi incertae sedis</taxon>
        <taxon>Mucoromycota</taxon>
        <taxon>Glomeromycotina</taxon>
        <taxon>Glomeromycetes</taxon>
        <taxon>Diversisporales</taxon>
        <taxon>Gigasporaceae</taxon>
        <taxon>Scutellospora</taxon>
    </lineage>
</organism>
<feature type="non-terminal residue" evidence="1">
    <location>
        <position position="1"/>
    </location>
</feature>
<keyword evidence="2" id="KW-1185">Reference proteome</keyword>
<sequence length="103" mass="11957">IDIAMEKKISNLDNTKMKKKTNELKNLPSKLFESRKITFSISVSPIKILSLFILLISITLSWEKFRQQAICKVLLTNENDNKIQWTFSLPNYSNSESYLSLDN</sequence>
<protein>
    <submittedName>
        <fullName evidence="1">6974_t:CDS:1</fullName>
    </submittedName>
</protein>
<comment type="caution">
    <text evidence="1">The sequence shown here is derived from an EMBL/GenBank/DDBJ whole genome shotgun (WGS) entry which is preliminary data.</text>
</comment>
<dbReference type="EMBL" id="CAJVPM010020668">
    <property type="protein sequence ID" value="CAG8636161.1"/>
    <property type="molecule type" value="Genomic_DNA"/>
</dbReference>
<evidence type="ECO:0000313" key="2">
    <source>
        <dbReference type="Proteomes" id="UP000789860"/>
    </source>
</evidence>
<name>A0ACA9N8W7_9GLOM</name>
<dbReference type="Proteomes" id="UP000789860">
    <property type="component" value="Unassembled WGS sequence"/>
</dbReference>
<proteinExistence type="predicted"/>